<reference evidence="2 3" key="1">
    <citation type="journal article" date="2024" name="Nat. Commun.">
        <title>Phylogenomics reveals the evolutionary origins of lichenization in chlorophyte algae.</title>
        <authorList>
            <person name="Puginier C."/>
            <person name="Libourel C."/>
            <person name="Otte J."/>
            <person name="Skaloud P."/>
            <person name="Haon M."/>
            <person name="Grisel S."/>
            <person name="Petersen M."/>
            <person name="Berrin J.G."/>
            <person name="Delaux P.M."/>
            <person name="Dal Grande F."/>
            <person name="Keller J."/>
        </authorList>
    </citation>
    <scope>NUCLEOTIDE SEQUENCE [LARGE SCALE GENOMIC DNA]</scope>
    <source>
        <strain evidence="2 3">SAG 2036</strain>
    </source>
</reference>
<evidence type="ECO:0000256" key="1">
    <source>
        <dbReference type="SAM" id="MobiDB-lite"/>
    </source>
</evidence>
<protein>
    <submittedName>
        <fullName evidence="2">Uncharacterized protein</fullName>
    </submittedName>
</protein>
<accession>A0AAW1NPK5</accession>
<evidence type="ECO:0000313" key="3">
    <source>
        <dbReference type="Proteomes" id="UP001465755"/>
    </source>
</evidence>
<sequence length="142" mass="15260">MLRKHTRGTYGSRTRHPATKLPQICHYPSSVPTSWTSISDQPALLTFSSASMRPELSYRSSTANLCCAADNGGQCSRIQTLACTARTALAKADSASNKLPLIRQVRWIAGHTENKQRMQRPGGASKMGVSIGSTGLFSPPLG</sequence>
<gene>
    <name evidence="2" type="ORF">WJX73_002077</name>
</gene>
<feature type="region of interest" description="Disordered" evidence="1">
    <location>
        <begin position="115"/>
        <end position="142"/>
    </location>
</feature>
<evidence type="ECO:0000313" key="2">
    <source>
        <dbReference type="EMBL" id="KAK9788007.1"/>
    </source>
</evidence>
<keyword evidence="3" id="KW-1185">Reference proteome</keyword>
<comment type="caution">
    <text evidence="2">The sequence shown here is derived from an EMBL/GenBank/DDBJ whole genome shotgun (WGS) entry which is preliminary data.</text>
</comment>
<dbReference type="EMBL" id="JALJOQ010000235">
    <property type="protein sequence ID" value="KAK9788007.1"/>
    <property type="molecule type" value="Genomic_DNA"/>
</dbReference>
<organism evidence="2 3">
    <name type="scientific">Symbiochloris irregularis</name>
    <dbReference type="NCBI Taxonomy" id="706552"/>
    <lineage>
        <taxon>Eukaryota</taxon>
        <taxon>Viridiplantae</taxon>
        <taxon>Chlorophyta</taxon>
        <taxon>core chlorophytes</taxon>
        <taxon>Trebouxiophyceae</taxon>
        <taxon>Trebouxiales</taxon>
        <taxon>Trebouxiaceae</taxon>
        <taxon>Symbiochloris</taxon>
    </lineage>
</organism>
<dbReference type="Proteomes" id="UP001465755">
    <property type="component" value="Unassembled WGS sequence"/>
</dbReference>
<proteinExistence type="predicted"/>
<dbReference type="AlphaFoldDB" id="A0AAW1NPK5"/>
<name>A0AAW1NPK5_9CHLO</name>